<dbReference type="GO" id="GO:0005737">
    <property type="term" value="C:cytoplasm"/>
    <property type="evidence" value="ECO:0007669"/>
    <property type="project" value="UniProtKB-SubCell"/>
</dbReference>
<dbReference type="PROSITE" id="PS51883">
    <property type="entry name" value="OBG"/>
    <property type="match status" value="1"/>
</dbReference>
<dbReference type="PROSITE" id="PS51710">
    <property type="entry name" value="G_OBG"/>
    <property type="match status" value="1"/>
</dbReference>
<dbReference type="HAMAP" id="MF_01454">
    <property type="entry name" value="GTPase_Obg"/>
    <property type="match status" value="1"/>
</dbReference>
<dbReference type="PROSITE" id="PS00905">
    <property type="entry name" value="GTP1_OBG"/>
    <property type="match status" value="1"/>
</dbReference>
<reference evidence="10 11" key="1">
    <citation type="journal article" date="2016" name="Nat. Commun.">
        <title>Thousands of microbial genomes shed light on interconnected biogeochemical processes in an aquifer system.</title>
        <authorList>
            <person name="Anantharaman K."/>
            <person name="Brown C.T."/>
            <person name="Hug L.A."/>
            <person name="Sharon I."/>
            <person name="Castelle C.J."/>
            <person name="Probst A.J."/>
            <person name="Thomas B.C."/>
            <person name="Singh A."/>
            <person name="Wilkins M.J."/>
            <person name="Karaoz U."/>
            <person name="Brodie E.L."/>
            <person name="Williams K.H."/>
            <person name="Hubbard S.S."/>
            <person name="Banfield J.F."/>
        </authorList>
    </citation>
    <scope>NUCLEOTIDE SEQUENCE [LARGE SCALE GENOMIC DNA]</scope>
</reference>
<evidence type="ECO:0000259" key="8">
    <source>
        <dbReference type="PROSITE" id="PS51710"/>
    </source>
</evidence>
<dbReference type="GO" id="GO:0003924">
    <property type="term" value="F:GTPase activity"/>
    <property type="evidence" value="ECO:0007669"/>
    <property type="project" value="UniProtKB-UniRule"/>
</dbReference>
<keyword evidence="7" id="KW-0479">Metal-binding</keyword>
<dbReference type="InterPro" id="IPR014100">
    <property type="entry name" value="GTP-bd_Obg/CgtA"/>
</dbReference>
<dbReference type="Gene3D" id="3.40.50.300">
    <property type="entry name" value="P-loop containing nucleotide triphosphate hydrolases"/>
    <property type="match status" value="1"/>
</dbReference>
<dbReference type="PANTHER" id="PTHR11702">
    <property type="entry name" value="DEVELOPMENTALLY REGULATED GTP-BINDING PROTEIN-RELATED"/>
    <property type="match status" value="1"/>
</dbReference>
<comment type="subcellular location">
    <subcellularLocation>
        <location evidence="7">Cytoplasm</location>
    </subcellularLocation>
</comment>
<dbReference type="InterPro" id="IPR045086">
    <property type="entry name" value="OBG_GTPase"/>
</dbReference>
<dbReference type="InterPro" id="IPR006169">
    <property type="entry name" value="GTP1_OBG_dom"/>
</dbReference>
<evidence type="ECO:0000256" key="5">
    <source>
        <dbReference type="ARBA" id="ARBA00022842"/>
    </source>
</evidence>
<feature type="domain" description="OBG-type G" evidence="8">
    <location>
        <begin position="156"/>
        <end position="318"/>
    </location>
</feature>
<protein>
    <recommendedName>
        <fullName evidence="7">GTPase Obg</fullName>
        <ecNumber evidence="7">3.6.5.-</ecNumber>
    </recommendedName>
    <alternativeName>
        <fullName evidence="7">GTP-binding protein Obg</fullName>
    </alternativeName>
</protein>
<dbReference type="PANTHER" id="PTHR11702:SF31">
    <property type="entry name" value="MITOCHONDRIAL RIBOSOME-ASSOCIATED GTPASE 2"/>
    <property type="match status" value="1"/>
</dbReference>
<comment type="cofactor">
    <cofactor evidence="7">
        <name>Mg(2+)</name>
        <dbReference type="ChEBI" id="CHEBI:18420"/>
    </cofactor>
</comment>
<dbReference type="EMBL" id="MHIY01000033">
    <property type="protein sequence ID" value="OGY59118.1"/>
    <property type="molecule type" value="Genomic_DNA"/>
</dbReference>
<evidence type="ECO:0000313" key="11">
    <source>
        <dbReference type="Proteomes" id="UP000178744"/>
    </source>
</evidence>
<feature type="binding site" evidence="7">
    <location>
        <position position="189"/>
    </location>
    <ligand>
        <name>Mg(2+)</name>
        <dbReference type="ChEBI" id="CHEBI:18420"/>
    </ligand>
</feature>
<dbReference type="NCBIfam" id="TIGR02729">
    <property type="entry name" value="Obg_CgtA"/>
    <property type="match status" value="1"/>
</dbReference>
<dbReference type="PIRSF" id="PIRSF002401">
    <property type="entry name" value="GTP_bd_Obg/CgtA"/>
    <property type="match status" value="1"/>
</dbReference>
<dbReference type="InterPro" id="IPR027417">
    <property type="entry name" value="P-loop_NTPase"/>
</dbReference>
<dbReference type="InterPro" id="IPR031167">
    <property type="entry name" value="G_OBG"/>
</dbReference>
<dbReference type="Pfam" id="PF01926">
    <property type="entry name" value="MMR_HSR1"/>
    <property type="match status" value="1"/>
</dbReference>
<evidence type="ECO:0000256" key="1">
    <source>
        <dbReference type="ARBA" id="ARBA00007699"/>
    </source>
</evidence>
<evidence type="ECO:0000256" key="6">
    <source>
        <dbReference type="ARBA" id="ARBA00023134"/>
    </source>
</evidence>
<keyword evidence="3 7" id="KW-0547">Nucleotide-binding</keyword>
<comment type="function">
    <text evidence="7">An essential GTPase which binds GTP, GDP and possibly (p)ppGpp with moderate affinity, with high nucleotide exchange rates and a fairly low GTP hydrolysis rate. Plays a role in control of the cell cycle, stress response, ribosome biogenesis and in those bacteria that undergo differentiation, in morphogenesis control.</text>
</comment>
<keyword evidence="2 7" id="KW-0963">Cytoplasm</keyword>
<dbReference type="Proteomes" id="UP000178744">
    <property type="component" value="Unassembled WGS sequence"/>
</dbReference>
<dbReference type="FunFam" id="2.70.210.12:FF:000001">
    <property type="entry name" value="GTPase Obg"/>
    <property type="match status" value="1"/>
</dbReference>
<feature type="binding site" evidence="7">
    <location>
        <begin position="271"/>
        <end position="274"/>
    </location>
    <ligand>
        <name>GTP</name>
        <dbReference type="ChEBI" id="CHEBI:37565"/>
    </ligand>
</feature>
<feature type="domain" description="Obg" evidence="9">
    <location>
        <begin position="1"/>
        <end position="155"/>
    </location>
</feature>
<evidence type="ECO:0000259" key="9">
    <source>
        <dbReference type="PROSITE" id="PS51883"/>
    </source>
</evidence>
<dbReference type="Gene3D" id="2.70.210.12">
    <property type="entry name" value="GTP1/OBG domain"/>
    <property type="match status" value="1"/>
</dbReference>
<feature type="binding site" evidence="7">
    <location>
        <begin position="204"/>
        <end position="207"/>
    </location>
    <ligand>
        <name>GTP</name>
        <dbReference type="ChEBI" id="CHEBI:37565"/>
    </ligand>
</feature>
<organism evidence="10 11">
    <name type="scientific">Candidatus Colwellbacteria bacterium RIFCSPLOWO2_01_FULL_48_10</name>
    <dbReference type="NCBI Taxonomy" id="1797690"/>
    <lineage>
        <taxon>Bacteria</taxon>
        <taxon>Candidatus Colwelliibacteriota</taxon>
    </lineage>
</organism>
<proteinExistence type="inferred from homology"/>
<dbReference type="CDD" id="cd01898">
    <property type="entry name" value="Obg"/>
    <property type="match status" value="1"/>
</dbReference>
<dbReference type="AlphaFoldDB" id="A0A1G1Z3B7"/>
<feature type="binding site" evidence="7">
    <location>
        <position position="169"/>
    </location>
    <ligand>
        <name>Mg(2+)</name>
        <dbReference type="ChEBI" id="CHEBI:18420"/>
    </ligand>
</feature>
<evidence type="ECO:0000256" key="2">
    <source>
        <dbReference type="ARBA" id="ARBA00022490"/>
    </source>
</evidence>
<dbReference type="SUPFAM" id="SSF82051">
    <property type="entry name" value="Obg GTP-binding protein N-terminal domain"/>
    <property type="match status" value="1"/>
</dbReference>
<dbReference type="Pfam" id="PF01018">
    <property type="entry name" value="GTP1_OBG"/>
    <property type="match status" value="1"/>
</dbReference>
<dbReference type="PRINTS" id="PR00326">
    <property type="entry name" value="GTP1OBG"/>
</dbReference>
<evidence type="ECO:0000256" key="7">
    <source>
        <dbReference type="HAMAP-Rule" id="MF_01454"/>
    </source>
</evidence>
<dbReference type="EC" id="3.6.5.-" evidence="7"/>
<sequence>MLIDDVTIRVSAGNGGTGKVAFDKNKMAIGPAGASGGRGGSIYFEGVSNLSALNQFRFKKELSAGSGKDGKGQYCDGPDAEDLVLKVPVGTVVHNLDSAEDKEIVKIGERILAAKGGRGGRGNFHFRSPINTSPTEFEYGKPGESFNVRLELKLIADVGFVGFPNVGKSSLLNELTRAQSKVANYPFTTLEPNLGVYYDLILADLPGLIEGASRGRGLGIKFLRHVERTRILFHFISAESEDPIKDYKVIKKELGEYNTELADKPEYLFLSKSDAVSAEDVADKLKKLKKLNPKAMAISILDDKSLEAVRKMLNKIIDEKTVAKTEE</sequence>
<keyword evidence="6 7" id="KW-0342">GTP-binding</keyword>
<evidence type="ECO:0000256" key="3">
    <source>
        <dbReference type="ARBA" id="ARBA00022741"/>
    </source>
</evidence>
<dbReference type="GO" id="GO:0042254">
    <property type="term" value="P:ribosome biogenesis"/>
    <property type="evidence" value="ECO:0007669"/>
    <property type="project" value="UniProtKB-UniRule"/>
</dbReference>
<dbReference type="InterPro" id="IPR006073">
    <property type="entry name" value="GTP-bd"/>
</dbReference>
<dbReference type="SUPFAM" id="SSF52540">
    <property type="entry name" value="P-loop containing nucleoside triphosphate hydrolases"/>
    <property type="match status" value="1"/>
</dbReference>
<keyword evidence="4 7" id="KW-0378">Hydrolase</keyword>
<dbReference type="GO" id="GO:0005525">
    <property type="term" value="F:GTP binding"/>
    <property type="evidence" value="ECO:0007669"/>
    <property type="project" value="UniProtKB-UniRule"/>
</dbReference>
<comment type="subunit">
    <text evidence="7">Monomer.</text>
</comment>
<feature type="binding site" evidence="7">
    <location>
        <begin position="187"/>
        <end position="191"/>
    </location>
    <ligand>
        <name>GTP</name>
        <dbReference type="ChEBI" id="CHEBI:37565"/>
    </ligand>
</feature>
<dbReference type="InterPro" id="IPR006074">
    <property type="entry name" value="GTP1-OBG_CS"/>
</dbReference>
<dbReference type="GO" id="GO:0000287">
    <property type="term" value="F:magnesium ion binding"/>
    <property type="evidence" value="ECO:0007669"/>
    <property type="project" value="InterPro"/>
</dbReference>
<evidence type="ECO:0000313" key="10">
    <source>
        <dbReference type="EMBL" id="OGY59118.1"/>
    </source>
</evidence>
<comment type="similarity">
    <text evidence="1 7">Belongs to the TRAFAC class OBG-HflX-like GTPase superfamily. OBG GTPase family.</text>
</comment>
<dbReference type="STRING" id="1797690.A3B23_02040"/>
<dbReference type="InterPro" id="IPR036726">
    <property type="entry name" value="GTP1_OBG_dom_sf"/>
</dbReference>
<accession>A0A1G1Z3B7</accession>
<dbReference type="NCBIfam" id="NF008956">
    <property type="entry name" value="PRK12299.1"/>
    <property type="match status" value="1"/>
</dbReference>
<feature type="binding site" evidence="7">
    <location>
        <begin position="162"/>
        <end position="169"/>
    </location>
    <ligand>
        <name>GTP</name>
        <dbReference type="ChEBI" id="CHEBI:37565"/>
    </ligand>
</feature>
<keyword evidence="5 7" id="KW-0460">Magnesium</keyword>
<comment type="caution">
    <text evidence="10">The sequence shown here is derived from an EMBL/GenBank/DDBJ whole genome shotgun (WGS) entry which is preliminary data.</text>
</comment>
<gene>
    <name evidence="7" type="primary">obg</name>
    <name evidence="10" type="ORF">A3B23_02040</name>
</gene>
<name>A0A1G1Z3B7_9BACT</name>
<feature type="binding site" evidence="7">
    <location>
        <begin position="299"/>
        <end position="301"/>
    </location>
    <ligand>
        <name>GTP</name>
        <dbReference type="ChEBI" id="CHEBI:37565"/>
    </ligand>
</feature>
<evidence type="ECO:0000256" key="4">
    <source>
        <dbReference type="ARBA" id="ARBA00022801"/>
    </source>
</evidence>